<gene>
    <name evidence="2" type="ORF">FHR34_007600</name>
</gene>
<evidence type="ECO:0000256" key="1">
    <source>
        <dbReference type="SAM" id="MobiDB-lite"/>
    </source>
</evidence>
<organism evidence="2 3">
    <name type="scientific">Kitasatospora kifunensis</name>
    <name type="common">Streptomyces kifunensis</name>
    <dbReference type="NCBI Taxonomy" id="58351"/>
    <lineage>
        <taxon>Bacteria</taxon>
        <taxon>Bacillati</taxon>
        <taxon>Actinomycetota</taxon>
        <taxon>Actinomycetes</taxon>
        <taxon>Kitasatosporales</taxon>
        <taxon>Streptomycetaceae</taxon>
        <taxon>Kitasatospora</taxon>
    </lineage>
</organism>
<dbReference type="RefSeq" id="WP_312897613.1">
    <property type="nucleotide sequence ID" value="NZ_JACHJV010000003.1"/>
</dbReference>
<evidence type="ECO:0000313" key="3">
    <source>
        <dbReference type="Proteomes" id="UP000540506"/>
    </source>
</evidence>
<dbReference type="EMBL" id="JACHJV010000003">
    <property type="protein sequence ID" value="MBB4928503.1"/>
    <property type="molecule type" value="Genomic_DNA"/>
</dbReference>
<proteinExistence type="predicted"/>
<keyword evidence="3" id="KW-1185">Reference proteome</keyword>
<protein>
    <recommendedName>
        <fullName evidence="4">Conjugal transfer protein</fullName>
    </recommendedName>
</protein>
<dbReference type="AlphaFoldDB" id="A0A7W7RAP8"/>
<dbReference type="Proteomes" id="UP000540506">
    <property type="component" value="Unassembled WGS sequence"/>
</dbReference>
<feature type="region of interest" description="Disordered" evidence="1">
    <location>
        <begin position="1"/>
        <end position="31"/>
    </location>
</feature>
<dbReference type="Pfam" id="PF12642">
    <property type="entry name" value="TpcC"/>
    <property type="match status" value="1"/>
</dbReference>
<dbReference type="InterPro" id="IPR024735">
    <property type="entry name" value="TcpC"/>
</dbReference>
<reference evidence="2 3" key="1">
    <citation type="submission" date="2020-08" db="EMBL/GenBank/DDBJ databases">
        <title>Sequencing the genomes of 1000 actinobacteria strains.</title>
        <authorList>
            <person name="Klenk H.-P."/>
        </authorList>
    </citation>
    <scope>NUCLEOTIDE SEQUENCE [LARGE SCALE GENOMIC DNA]</scope>
    <source>
        <strain evidence="2 3">DSM 41654</strain>
    </source>
</reference>
<accession>A0A7W7RAP8</accession>
<evidence type="ECO:0008006" key="4">
    <source>
        <dbReference type="Google" id="ProtNLM"/>
    </source>
</evidence>
<feature type="compositionally biased region" description="Low complexity" evidence="1">
    <location>
        <begin position="11"/>
        <end position="22"/>
    </location>
</feature>
<evidence type="ECO:0000313" key="2">
    <source>
        <dbReference type="EMBL" id="MBB4928503.1"/>
    </source>
</evidence>
<sequence>MKRLLGRPWSAAAAERGAAEQGGVDRGEAGGGWSWSTGASANTAAVLRRALWGLVLLGPLLGGAALLTRPAAAGPVPAQAPVGAPATGGQGAAGFAEQFVAACVAAGDGDQAKLTPYFPGADDLRLEGASGGRSADQLVVVRLRQSDGDVWSVTVAARVSTAGGAGAGVVHYFQVPVAVGPTGGGGTGYVALAMPAEVAAPPRIQAPGLVYGPWRPALPGDPLTQAVSPALSAYLTGSGDLSRYLAPGARLAPISPAPYTALSVDQLAVEGEQDGAQAAAVPGDGIRLGVLVQVRATGTDGVRVPLSYALTLRTRAGRWEISSLDGAPAQAPASS</sequence>
<comment type="caution">
    <text evidence="2">The sequence shown here is derived from an EMBL/GenBank/DDBJ whole genome shotgun (WGS) entry which is preliminary data.</text>
</comment>
<name>A0A7W7RAP8_KITKI</name>